<sequence>MINDIQSKAIDMLIEGKANKIDIAKACGKSRTWLYDSVINDDECRANMDERLHDLKIDGEKKIMSKVDMYIAELDRIALTSKSENTKKDVLMYLLNRIYGNPTSKLETNDNSKENESINEDILQNELELFKKKKID</sequence>
<dbReference type="RefSeq" id="WP_015615932.1">
    <property type="nucleotide sequence ID" value="NC_021182.1"/>
</dbReference>
<dbReference type="eggNOG" id="ENOG50335DD">
    <property type="taxonomic scope" value="Bacteria"/>
</dbReference>
<accession>R4K4Z5</accession>
<proteinExistence type="predicted"/>
<dbReference type="Proteomes" id="UP000013523">
    <property type="component" value="Chromosome"/>
</dbReference>
<dbReference type="KEGG" id="cpas:Clopa_2800"/>
<evidence type="ECO:0000313" key="1">
    <source>
        <dbReference type="EMBL" id="AGK97638.1"/>
    </source>
</evidence>
<dbReference type="AlphaFoldDB" id="R4K4Z5"/>
<dbReference type="HOGENOM" id="CLU_145282_0_0_9"/>
<dbReference type="EMBL" id="CP003261">
    <property type="protein sequence ID" value="AGK97638.1"/>
    <property type="molecule type" value="Genomic_DNA"/>
</dbReference>
<keyword evidence="2" id="KW-1185">Reference proteome</keyword>
<evidence type="ECO:0000313" key="2">
    <source>
        <dbReference type="Proteomes" id="UP000013523"/>
    </source>
</evidence>
<name>R4K4Z5_CLOPA</name>
<dbReference type="OrthoDB" id="1919894at2"/>
<reference evidence="1 2" key="1">
    <citation type="submission" date="2012-01" db="EMBL/GenBank/DDBJ databases">
        <title>Complete sequence of chromosome of Clostridium pasteurianum BC1.</title>
        <authorList>
            <consortium name="US DOE Joint Genome Institute"/>
            <person name="Lucas S."/>
            <person name="Han J."/>
            <person name="Lapidus A."/>
            <person name="Cheng J.-F."/>
            <person name="Goodwin L."/>
            <person name="Pitluck S."/>
            <person name="Peters L."/>
            <person name="Mikhailova N."/>
            <person name="Teshima H."/>
            <person name="Detter J.C."/>
            <person name="Han C."/>
            <person name="Tapia R."/>
            <person name="Land M."/>
            <person name="Hauser L."/>
            <person name="Kyrpides N."/>
            <person name="Ivanova N."/>
            <person name="Pagani I."/>
            <person name="Dunn J."/>
            <person name="Taghavi S."/>
            <person name="Francis A."/>
            <person name="van der Lelie D."/>
            <person name="Woyke T."/>
        </authorList>
    </citation>
    <scope>NUCLEOTIDE SEQUENCE [LARGE SCALE GENOMIC DNA]</scope>
    <source>
        <strain evidence="1 2">BC1</strain>
    </source>
</reference>
<gene>
    <name evidence="1" type="ORF">Clopa_2800</name>
</gene>
<dbReference type="PATRIC" id="fig|86416.3.peg.2785"/>
<organism evidence="1 2">
    <name type="scientific">Clostridium pasteurianum BC1</name>
    <dbReference type="NCBI Taxonomy" id="86416"/>
    <lineage>
        <taxon>Bacteria</taxon>
        <taxon>Bacillati</taxon>
        <taxon>Bacillota</taxon>
        <taxon>Clostridia</taxon>
        <taxon>Eubacteriales</taxon>
        <taxon>Clostridiaceae</taxon>
        <taxon>Clostridium</taxon>
    </lineage>
</organism>
<dbReference type="STRING" id="86416.Clopa_2800"/>
<protein>
    <submittedName>
        <fullName evidence="1">Uncharacterized protein</fullName>
    </submittedName>
</protein>